<keyword evidence="2" id="KW-1185">Reference proteome</keyword>
<comment type="caution">
    <text evidence="1">The sequence shown here is derived from an EMBL/GenBank/DDBJ whole genome shotgun (WGS) entry which is preliminary data.</text>
</comment>
<evidence type="ECO:0000313" key="1">
    <source>
        <dbReference type="EMBL" id="MCH94566.1"/>
    </source>
</evidence>
<sequence length="94" mass="10752">MNTVAILSDDSLSVEKSDIFISELDPLLSKFLVPMHLFLEEDVVVFALKVTLKKDMMEGVNSLNINLDPFQSIFDVFFPLEDVSKDLMVERDRI</sequence>
<dbReference type="EMBL" id="LXQA010027615">
    <property type="protein sequence ID" value="MCH94566.1"/>
    <property type="molecule type" value="Genomic_DNA"/>
</dbReference>
<name>A0A392N420_9FABA</name>
<reference evidence="1 2" key="1">
    <citation type="journal article" date="2018" name="Front. Plant Sci.">
        <title>Red Clover (Trifolium pratense) and Zigzag Clover (T. medium) - A Picture of Genomic Similarities and Differences.</title>
        <authorList>
            <person name="Dluhosova J."/>
            <person name="Istvanek J."/>
            <person name="Nedelnik J."/>
            <person name="Repkova J."/>
        </authorList>
    </citation>
    <scope>NUCLEOTIDE SEQUENCE [LARGE SCALE GENOMIC DNA]</scope>
    <source>
        <strain evidence="2">cv. 10/8</strain>
        <tissue evidence="1">Leaf</tissue>
    </source>
</reference>
<dbReference type="AlphaFoldDB" id="A0A392N420"/>
<dbReference type="Proteomes" id="UP000265520">
    <property type="component" value="Unassembled WGS sequence"/>
</dbReference>
<proteinExistence type="predicted"/>
<accession>A0A392N420</accession>
<gene>
    <name evidence="1" type="ORF">A2U01_0015529</name>
</gene>
<evidence type="ECO:0000313" key="2">
    <source>
        <dbReference type="Proteomes" id="UP000265520"/>
    </source>
</evidence>
<protein>
    <submittedName>
        <fullName evidence="1">Uncharacterized protein</fullName>
    </submittedName>
</protein>
<organism evidence="1 2">
    <name type="scientific">Trifolium medium</name>
    <dbReference type="NCBI Taxonomy" id="97028"/>
    <lineage>
        <taxon>Eukaryota</taxon>
        <taxon>Viridiplantae</taxon>
        <taxon>Streptophyta</taxon>
        <taxon>Embryophyta</taxon>
        <taxon>Tracheophyta</taxon>
        <taxon>Spermatophyta</taxon>
        <taxon>Magnoliopsida</taxon>
        <taxon>eudicotyledons</taxon>
        <taxon>Gunneridae</taxon>
        <taxon>Pentapetalae</taxon>
        <taxon>rosids</taxon>
        <taxon>fabids</taxon>
        <taxon>Fabales</taxon>
        <taxon>Fabaceae</taxon>
        <taxon>Papilionoideae</taxon>
        <taxon>50 kb inversion clade</taxon>
        <taxon>NPAAA clade</taxon>
        <taxon>Hologalegina</taxon>
        <taxon>IRL clade</taxon>
        <taxon>Trifolieae</taxon>
        <taxon>Trifolium</taxon>
    </lineage>
</organism>